<dbReference type="GO" id="GO:0004222">
    <property type="term" value="F:metalloendopeptidase activity"/>
    <property type="evidence" value="ECO:0007669"/>
    <property type="project" value="TreeGrafter"/>
</dbReference>
<feature type="domain" description="M23ase beta-sheet core" evidence="1">
    <location>
        <begin position="46"/>
        <end position="139"/>
    </location>
</feature>
<organism evidence="2 3">
    <name type="scientific">Bacteroides uniformis</name>
    <dbReference type="NCBI Taxonomy" id="820"/>
    <lineage>
        <taxon>Bacteria</taxon>
        <taxon>Pseudomonadati</taxon>
        <taxon>Bacteroidota</taxon>
        <taxon>Bacteroidia</taxon>
        <taxon>Bacteroidales</taxon>
        <taxon>Bacteroidaceae</taxon>
        <taxon>Bacteroides</taxon>
    </lineage>
</organism>
<gene>
    <name evidence="2" type="ORF">DXC80_03795</name>
</gene>
<dbReference type="CDD" id="cd12797">
    <property type="entry name" value="M23_peptidase"/>
    <property type="match status" value="1"/>
</dbReference>
<dbReference type="Proteomes" id="UP000260795">
    <property type="component" value="Unassembled WGS sequence"/>
</dbReference>
<dbReference type="InterPro" id="IPR016047">
    <property type="entry name" value="M23ase_b-sheet_dom"/>
</dbReference>
<evidence type="ECO:0000313" key="2">
    <source>
        <dbReference type="EMBL" id="RGL16301.1"/>
    </source>
</evidence>
<dbReference type="AlphaFoldDB" id="A0A3E4R7U6"/>
<dbReference type="InterPro" id="IPR011055">
    <property type="entry name" value="Dup_hybrid_motif"/>
</dbReference>
<comment type="caution">
    <text evidence="2">The sequence shown here is derived from an EMBL/GenBank/DDBJ whole genome shotgun (WGS) entry which is preliminary data.</text>
</comment>
<accession>A0A3E4R7U6</accession>
<dbReference type="PANTHER" id="PTHR21666">
    <property type="entry name" value="PEPTIDASE-RELATED"/>
    <property type="match status" value="1"/>
</dbReference>
<evidence type="ECO:0000259" key="1">
    <source>
        <dbReference type="Pfam" id="PF01551"/>
    </source>
</evidence>
<dbReference type="Pfam" id="PF01551">
    <property type="entry name" value="Peptidase_M23"/>
    <property type="match status" value="1"/>
</dbReference>
<dbReference type="InterPro" id="IPR050570">
    <property type="entry name" value="Cell_wall_metabolism_enzyme"/>
</dbReference>
<reference evidence="2 3" key="1">
    <citation type="submission" date="2018-08" db="EMBL/GenBank/DDBJ databases">
        <title>A genome reference for cultivated species of the human gut microbiota.</title>
        <authorList>
            <person name="Zou Y."/>
            <person name="Xue W."/>
            <person name="Luo G."/>
        </authorList>
    </citation>
    <scope>NUCLEOTIDE SEQUENCE [LARGE SCALE GENOMIC DNA]</scope>
    <source>
        <strain evidence="2 3">TF08-13</strain>
    </source>
</reference>
<dbReference type="SUPFAM" id="SSF51261">
    <property type="entry name" value="Duplicated hybrid motif"/>
    <property type="match status" value="1"/>
</dbReference>
<dbReference type="PANTHER" id="PTHR21666:SF270">
    <property type="entry name" value="MUREIN HYDROLASE ACTIVATOR ENVC"/>
    <property type="match status" value="1"/>
</dbReference>
<sequence>MDNKQSMNLQSQSGYSMPFDLPIGEAPQITLGYGQQTHPQSGEEFFHHGMDFKVHPGTWLKAMASGVVSGIVSDVKEGYRITTTYPSYGDKERNGYEVVYSHISESMVGFGQSVKAKDNVARCDDTLHIEVKFNGKEVNAEEFINMMRDNVVMESQLQMQGKNPEIATLGLDVHTPYDSKSDEIEMLQNRFGSSYFNAIFRGTYKVPDNTEQRLRDAIAMGARSGAYYQHFPSFLNPLGLGSRAVELISLIHTILIEDMLNYLALEKGVFLSGMSEEDKKKLLTGL</sequence>
<name>A0A3E4R7U6_BACUN</name>
<dbReference type="Gene3D" id="2.70.70.10">
    <property type="entry name" value="Glucose Permease (Domain IIA)"/>
    <property type="match status" value="1"/>
</dbReference>
<dbReference type="EMBL" id="QSRK01000004">
    <property type="protein sequence ID" value="RGL16301.1"/>
    <property type="molecule type" value="Genomic_DNA"/>
</dbReference>
<evidence type="ECO:0000313" key="3">
    <source>
        <dbReference type="Proteomes" id="UP000260795"/>
    </source>
</evidence>
<proteinExistence type="predicted"/>
<protein>
    <submittedName>
        <fullName evidence="2">M23 family peptidase</fullName>
    </submittedName>
</protein>